<dbReference type="PROSITE" id="PS51257">
    <property type="entry name" value="PROKAR_LIPOPROTEIN"/>
    <property type="match status" value="1"/>
</dbReference>
<keyword evidence="3" id="KW-1185">Reference proteome</keyword>
<name>A0ABV9I3U2_9FLAO</name>
<gene>
    <name evidence="2" type="ORF">ACFO3O_20860</name>
</gene>
<feature type="domain" description="DUF6705" evidence="1">
    <location>
        <begin position="1"/>
        <end position="178"/>
    </location>
</feature>
<reference evidence="3" key="1">
    <citation type="journal article" date="2019" name="Int. J. Syst. Evol. Microbiol.">
        <title>The Global Catalogue of Microorganisms (GCM) 10K type strain sequencing project: providing services to taxonomists for standard genome sequencing and annotation.</title>
        <authorList>
            <consortium name="The Broad Institute Genomics Platform"/>
            <consortium name="The Broad Institute Genome Sequencing Center for Infectious Disease"/>
            <person name="Wu L."/>
            <person name="Ma J."/>
        </authorList>
    </citation>
    <scope>NUCLEOTIDE SEQUENCE [LARGE SCALE GENOMIC DNA]</scope>
    <source>
        <strain evidence="3">YJ-61-S</strain>
    </source>
</reference>
<sequence length="178" mass="20232">MKNIIIILGILFITVACKAQQIVPLGTSYESIENRNFYIKDIDNHHDAIVGVWKWEDGDNSFEITLQEFEMFNYPPNLQQFRDEIFGKYTYIENGVQIAFVSEINVTPDAVLYVNYLSPTSYNVIMVDVSTGAYKVGEFTLLDDNTATLSLRASEGFKIDYVGSENFSLPTDITLIKQ</sequence>
<dbReference type="EMBL" id="JBHSFV010000019">
    <property type="protein sequence ID" value="MFC4636370.1"/>
    <property type="molecule type" value="Genomic_DNA"/>
</dbReference>
<dbReference type="Proteomes" id="UP001596043">
    <property type="component" value="Unassembled WGS sequence"/>
</dbReference>
<accession>A0ABV9I3U2</accession>
<dbReference type="InterPro" id="IPR046551">
    <property type="entry name" value="DUF6705"/>
</dbReference>
<proteinExistence type="predicted"/>
<evidence type="ECO:0000313" key="2">
    <source>
        <dbReference type="EMBL" id="MFC4636370.1"/>
    </source>
</evidence>
<protein>
    <submittedName>
        <fullName evidence="2">DUF6705 family protein</fullName>
    </submittedName>
</protein>
<comment type="caution">
    <text evidence="2">The sequence shown here is derived from an EMBL/GenBank/DDBJ whole genome shotgun (WGS) entry which is preliminary data.</text>
</comment>
<dbReference type="Pfam" id="PF20448">
    <property type="entry name" value="DUF6705"/>
    <property type="match status" value="1"/>
</dbReference>
<dbReference type="RefSeq" id="WP_379982500.1">
    <property type="nucleotide sequence ID" value="NZ_JBHSFV010000019.1"/>
</dbReference>
<evidence type="ECO:0000259" key="1">
    <source>
        <dbReference type="Pfam" id="PF20448"/>
    </source>
</evidence>
<organism evidence="2 3">
    <name type="scientific">Dokdonia ponticola</name>
    <dbReference type="NCBI Taxonomy" id="2041041"/>
    <lineage>
        <taxon>Bacteria</taxon>
        <taxon>Pseudomonadati</taxon>
        <taxon>Bacteroidota</taxon>
        <taxon>Flavobacteriia</taxon>
        <taxon>Flavobacteriales</taxon>
        <taxon>Flavobacteriaceae</taxon>
        <taxon>Dokdonia</taxon>
    </lineage>
</organism>
<evidence type="ECO:0000313" key="3">
    <source>
        <dbReference type="Proteomes" id="UP001596043"/>
    </source>
</evidence>